<dbReference type="Gene3D" id="1.10.238.10">
    <property type="entry name" value="EF-hand"/>
    <property type="match status" value="2"/>
</dbReference>
<evidence type="ECO:0000259" key="13">
    <source>
        <dbReference type="PROSITE" id="PS50222"/>
    </source>
</evidence>
<dbReference type="InterPro" id="IPR002067">
    <property type="entry name" value="MCP"/>
</dbReference>
<dbReference type="Pfam" id="PF13499">
    <property type="entry name" value="EF-hand_7"/>
    <property type="match status" value="1"/>
</dbReference>
<dbReference type="Pfam" id="PF13833">
    <property type="entry name" value="EF-hand_8"/>
    <property type="match status" value="1"/>
</dbReference>
<dbReference type="InterPro" id="IPR018108">
    <property type="entry name" value="MCP_transmembrane"/>
</dbReference>
<dbReference type="FunFam" id="1.10.238.10:FF:000552">
    <property type="entry name" value="Probable mitochondrial carrier protein ARALAR1"/>
    <property type="match status" value="1"/>
</dbReference>
<reference evidence="14 15" key="1">
    <citation type="submission" date="2013-07" db="EMBL/GenBank/DDBJ databases">
        <title>The Genome Sequence of Cryptococcus heveanensis BCC8398.</title>
        <authorList>
            <consortium name="The Broad Institute Genome Sequencing Platform"/>
            <person name="Cuomo C."/>
            <person name="Litvintseva A."/>
            <person name="Chen Y."/>
            <person name="Heitman J."/>
            <person name="Sun S."/>
            <person name="Springer D."/>
            <person name="Dromer F."/>
            <person name="Young S.K."/>
            <person name="Zeng Q."/>
            <person name="Gargeya S."/>
            <person name="Fitzgerald M."/>
            <person name="Abouelleil A."/>
            <person name="Alvarado L."/>
            <person name="Berlin A.M."/>
            <person name="Chapman S.B."/>
            <person name="Dewar J."/>
            <person name="Goldberg J."/>
            <person name="Griggs A."/>
            <person name="Gujja S."/>
            <person name="Hansen M."/>
            <person name="Howarth C."/>
            <person name="Imamovic A."/>
            <person name="Larimer J."/>
            <person name="McCowan C."/>
            <person name="Murphy C."/>
            <person name="Pearson M."/>
            <person name="Priest M."/>
            <person name="Roberts A."/>
            <person name="Saif S."/>
            <person name="Shea T."/>
            <person name="Sykes S."/>
            <person name="Wortman J."/>
            <person name="Nusbaum C."/>
            <person name="Birren B."/>
        </authorList>
    </citation>
    <scope>NUCLEOTIDE SEQUENCE [LARGE SCALE GENOMIC DNA]</scope>
    <source>
        <strain evidence="14 15">BCC8398</strain>
    </source>
</reference>
<keyword evidence="10 12" id="KW-0472">Membrane</keyword>
<sequence length="713" mass="78405">MSDASAQPQAHYSQEPIGSRLTSTIKSTAGSLASTVKPAENELARWRRTFDKFAKEEIDGKKYLNPSQFIDAIAPTDEGFSKIKREQYTNLFRVADINNRGLVSFDDFVVFETLLKRPDADYQLAFQVFDVDASGTIEFDEFKAVLSANTAASGIPFDFDCDWMKLYVGKRGDRHVLGYHEFTQLIKGYQGERLRQAFHHFDKDGDGYISPDEFQRIIVEIAGHKLSDSVLERLPTLCTMNPGKKISYSEVIAFHNKMDAVERIIEHAVRKSRDGRIDLSDFLDEAASSMRYGMFTPMEANIIWHFASRGGASTSARLALADFQALLDAKWQPPEASVAPQVTVTGGFLSGLAQSTYSFIQGGIAGGIGAYAVYPIDLVKTRLQNQRSTVVGEVLYRNAGDCIRKVYANEGGIRAFYRGVMPQLVGVAPEKAIKLTVNDFVRKKATDPETGRISLPYEILAGGLAGGCQVAVTNPLEITKIRLQMAGEITRAEGGSAVPRGALHIVKQLGLVGLYKVSRIQQYSAQPFLALNRLTICLSTPSYAHLKKDLFHEGRRGKVLSFGELLMAAGIAGMPAAYLTTPADVIKTRLQTQARAGQTVYKGVVDGFKKVLQEEGVRALYKGGLARVIRSSPQFAVTLACYELLSKHFPYPYAAAPLATTTARPSMATQQDISRVRARNALRILLDCSSRFGMVDSESAKKNVSLLPKALRS</sequence>
<dbReference type="PROSITE" id="PS50920">
    <property type="entry name" value="SOLCAR"/>
    <property type="match status" value="3"/>
</dbReference>
<keyword evidence="6" id="KW-0999">Mitochondrion inner membrane</keyword>
<comment type="subcellular location">
    <subcellularLocation>
        <location evidence="1">Mitochondrion inner membrane</location>
        <topology evidence="1">Multi-pass membrane protein</topology>
    </subcellularLocation>
</comment>
<keyword evidence="3" id="KW-0813">Transport</keyword>
<dbReference type="GO" id="GO:0005509">
    <property type="term" value="F:calcium ion binding"/>
    <property type="evidence" value="ECO:0007669"/>
    <property type="project" value="InterPro"/>
</dbReference>
<dbReference type="FunFam" id="1.50.40.10:FF:000147">
    <property type="entry name" value="Solute carrier family 25 (Mitochondrial aspartate/glutamate transporter), member 12/13"/>
    <property type="match status" value="1"/>
</dbReference>
<keyword evidence="15" id="KW-1185">Reference proteome</keyword>
<dbReference type="InterPro" id="IPR002048">
    <property type="entry name" value="EF_hand_dom"/>
</dbReference>
<comment type="similarity">
    <text evidence="2">Belongs to the mitochondrial carrier (TC 2.A.29) family.</text>
</comment>
<evidence type="ECO:0000256" key="3">
    <source>
        <dbReference type="ARBA" id="ARBA00022448"/>
    </source>
</evidence>
<evidence type="ECO:0000256" key="2">
    <source>
        <dbReference type="ARBA" id="ARBA00006375"/>
    </source>
</evidence>
<dbReference type="PROSITE" id="PS00018">
    <property type="entry name" value="EF_HAND_1"/>
    <property type="match status" value="2"/>
</dbReference>
<dbReference type="GO" id="GO:0005743">
    <property type="term" value="C:mitochondrial inner membrane"/>
    <property type="evidence" value="ECO:0007669"/>
    <property type="project" value="UniProtKB-SubCell"/>
</dbReference>
<dbReference type="PANTHER" id="PTHR45678">
    <property type="entry name" value="MITOCHONDRIAL 2-OXODICARBOXYLATE CARRIER 1-RELATED"/>
    <property type="match status" value="1"/>
</dbReference>
<dbReference type="EMBL" id="KV700122">
    <property type="protein sequence ID" value="OCF37629.1"/>
    <property type="molecule type" value="Genomic_DNA"/>
</dbReference>
<dbReference type="Pfam" id="PF00153">
    <property type="entry name" value="Mito_carr"/>
    <property type="match status" value="3"/>
</dbReference>
<name>A0A1B9H2Y7_9TREE</name>
<keyword evidence="5" id="KW-0677">Repeat</keyword>
<evidence type="ECO:0000256" key="4">
    <source>
        <dbReference type="ARBA" id="ARBA00022692"/>
    </source>
</evidence>
<gene>
    <name evidence="14" type="ORF">I316_00756</name>
</gene>
<keyword evidence="7" id="KW-0106">Calcium</keyword>
<keyword evidence="4 12" id="KW-0812">Transmembrane</keyword>
<evidence type="ECO:0000256" key="12">
    <source>
        <dbReference type="PROSITE-ProRule" id="PRU00282"/>
    </source>
</evidence>
<dbReference type="InterPro" id="IPR011992">
    <property type="entry name" value="EF-hand-dom_pair"/>
</dbReference>
<feature type="domain" description="EF-hand" evidence="13">
    <location>
        <begin position="189"/>
        <end position="224"/>
    </location>
</feature>
<dbReference type="Proteomes" id="UP000092666">
    <property type="component" value="Unassembled WGS sequence"/>
</dbReference>
<evidence type="ECO:0000256" key="11">
    <source>
        <dbReference type="ARBA" id="ARBA00038674"/>
    </source>
</evidence>
<dbReference type="SUPFAM" id="SSF47473">
    <property type="entry name" value="EF-hand"/>
    <property type="match status" value="2"/>
</dbReference>
<proteinExistence type="inferred from homology"/>
<dbReference type="SUPFAM" id="SSF103506">
    <property type="entry name" value="Mitochondrial carrier"/>
    <property type="match status" value="1"/>
</dbReference>
<dbReference type="Pfam" id="PF13202">
    <property type="entry name" value="EF-hand_5"/>
    <property type="match status" value="1"/>
</dbReference>
<organism evidence="14 15">
    <name type="scientific">Kwoniella heveanensis BCC8398</name>
    <dbReference type="NCBI Taxonomy" id="1296120"/>
    <lineage>
        <taxon>Eukaryota</taxon>
        <taxon>Fungi</taxon>
        <taxon>Dikarya</taxon>
        <taxon>Basidiomycota</taxon>
        <taxon>Agaricomycotina</taxon>
        <taxon>Tremellomycetes</taxon>
        <taxon>Tremellales</taxon>
        <taxon>Cryptococcaceae</taxon>
        <taxon>Kwoniella</taxon>
    </lineage>
</organism>
<keyword evidence="8" id="KW-1133">Transmembrane helix</keyword>
<protein>
    <submittedName>
        <fullName evidence="14">Solute carrier family 25 (Mitochondrial aspartate/glutamate transporter), member 12/13</fullName>
    </submittedName>
</protein>
<dbReference type="OrthoDB" id="2161at2759"/>
<dbReference type="PRINTS" id="PR00926">
    <property type="entry name" value="MITOCARRIER"/>
</dbReference>
<keyword evidence="9" id="KW-0496">Mitochondrion</keyword>
<dbReference type="GO" id="GO:0043490">
    <property type="term" value="P:malate-aspartate shuttle"/>
    <property type="evidence" value="ECO:0007669"/>
    <property type="project" value="TreeGrafter"/>
</dbReference>
<evidence type="ECO:0000256" key="6">
    <source>
        <dbReference type="ARBA" id="ARBA00022792"/>
    </source>
</evidence>
<reference evidence="15" key="2">
    <citation type="submission" date="2013-12" db="EMBL/GenBank/DDBJ databases">
        <title>Evolution of pathogenesis and genome organization in the Tremellales.</title>
        <authorList>
            <person name="Cuomo C."/>
            <person name="Litvintseva A."/>
            <person name="Heitman J."/>
            <person name="Chen Y."/>
            <person name="Sun S."/>
            <person name="Springer D."/>
            <person name="Dromer F."/>
            <person name="Young S."/>
            <person name="Zeng Q."/>
            <person name="Chapman S."/>
            <person name="Gujja S."/>
            <person name="Saif S."/>
            <person name="Birren B."/>
        </authorList>
    </citation>
    <scope>NUCLEOTIDE SEQUENCE [LARGE SCALE GENOMIC DNA]</scope>
    <source>
        <strain evidence="15">BCC8398</strain>
    </source>
</reference>
<dbReference type="InterPro" id="IPR018247">
    <property type="entry name" value="EF_Hand_1_Ca_BS"/>
</dbReference>
<evidence type="ECO:0000256" key="7">
    <source>
        <dbReference type="ARBA" id="ARBA00022837"/>
    </source>
</evidence>
<dbReference type="Gene3D" id="1.50.40.10">
    <property type="entry name" value="Mitochondrial carrier domain"/>
    <property type="match status" value="1"/>
</dbReference>
<dbReference type="GO" id="GO:0005313">
    <property type="term" value="F:L-glutamate transmembrane transporter activity"/>
    <property type="evidence" value="ECO:0007669"/>
    <property type="project" value="TreeGrafter"/>
</dbReference>
<accession>A0A1B9H2Y7</accession>
<evidence type="ECO:0000256" key="10">
    <source>
        <dbReference type="ARBA" id="ARBA00023136"/>
    </source>
</evidence>
<dbReference type="PROSITE" id="PS50222">
    <property type="entry name" value="EF_HAND_2"/>
    <property type="match status" value="2"/>
</dbReference>
<evidence type="ECO:0000313" key="15">
    <source>
        <dbReference type="Proteomes" id="UP000092666"/>
    </source>
</evidence>
<dbReference type="GO" id="GO:0015183">
    <property type="term" value="F:L-aspartate transmembrane transporter activity"/>
    <property type="evidence" value="ECO:0007669"/>
    <property type="project" value="TreeGrafter"/>
</dbReference>
<dbReference type="STRING" id="1296120.A0A1B9H2Y7"/>
<feature type="repeat" description="Solcar" evidence="12">
    <location>
        <begin position="453"/>
        <end position="542"/>
    </location>
</feature>
<feature type="repeat" description="Solcar" evidence="12">
    <location>
        <begin position="560"/>
        <end position="648"/>
    </location>
</feature>
<evidence type="ECO:0000256" key="1">
    <source>
        <dbReference type="ARBA" id="ARBA00004448"/>
    </source>
</evidence>
<dbReference type="SMART" id="SM00054">
    <property type="entry name" value="EFh"/>
    <property type="match status" value="3"/>
</dbReference>
<evidence type="ECO:0000313" key="14">
    <source>
        <dbReference type="EMBL" id="OCF37629.1"/>
    </source>
</evidence>
<dbReference type="AlphaFoldDB" id="A0A1B9H2Y7"/>
<dbReference type="InterPro" id="IPR051028">
    <property type="entry name" value="Mito_Solute_Carrier"/>
</dbReference>
<evidence type="ECO:0000256" key="9">
    <source>
        <dbReference type="ARBA" id="ARBA00023128"/>
    </source>
</evidence>
<dbReference type="PANTHER" id="PTHR45678:SF9">
    <property type="entry name" value="CALCIUM-BINDING MITOCHONDRIAL CARRIER PROTEIN ARALAR1"/>
    <property type="match status" value="1"/>
</dbReference>
<feature type="domain" description="EF-hand" evidence="13">
    <location>
        <begin position="117"/>
        <end position="152"/>
    </location>
</feature>
<evidence type="ECO:0000256" key="5">
    <source>
        <dbReference type="ARBA" id="ARBA00022737"/>
    </source>
</evidence>
<feature type="repeat" description="Solcar" evidence="12">
    <location>
        <begin position="353"/>
        <end position="444"/>
    </location>
</feature>
<evidence type="ECO:0000256" key="8">
    <source>
        <dbReference type="ARBA" id="ARBA00022989"/>
    </source>
</evidence>
<comment type="subunit">
    <text evidence="11">Homodimer (via N-terminus).</text>
</comment>
<dbReference type="CDD" id="cd00051">
    <property type="entry name" value="EFh"/>
    <property type="match status" value="2"/>
</dbReference>
<dbReference type="InterPro" id="IPR023395">
    <property type="entry name" value="MCP_dom_sf"/>
</dbReference>